<dbReference type="GO" id="GO:0007018">
    <property type="term" value="P:microtubule-based movement"/>
    <property type="evidence" value="ECO:0007669"/>
    <property type="project" value="InterPro"/>
</dbReference>
<dbReference type="GO" id="GO:0007052">
    <property type="term" value="P:mitotic spindle organization"/>
    <property type="evidence" value="ECO:0007669"/>
    <property type="project" value="TreeGrafter"/>
</dbReference>
<dbReference type="FunFam" id="3.40.850.10:FF:000216">
    <property type="entry name" value="Kinesin-like protein, putative"/>
    <property type="match status" value="1"/>
</dbReference>
<gene>
    <name evidence="10" type="ORF">LtaPh_3652700</name>
</gene>
<dbReference type="AlphaFoldDB" id="A0A640KVE2"/>
<dbReference type="OrthoDB" id="123929at2759"/>
<dbReference type="InterPro" id="IPR001752">
    <property type="entry name" value="Kinesin_motor_dom"/>
</dbReference>
<evidence type="ECO:0000313" key="11">
    <source>
        <dbReference type="Proteomes" id="UP000419144"/>
    </source>
</evidence>
<evidence type="ECO:0000256" key="4">
    <source>
        <dbReference type="ARBA" id="ARBA00022840"/>
    </source>
</evidence>
<comment type="similarity">
    <text evidence="6">Belongs to the TRAFAC class myosin-kinesin ATPase superfamily. Kinesin family.</text>
</comment>
<dbReference type="GO" id="GO:0008017">
    <property type="term" value="F:microtubule binding"/>
    <property type="evidence" value="ECO:0007669"/>
    <property type="project" value="InterPro"/>
</dbReference>
<evidence type="ECO:0000259" key="9">
    <source>
        <dbReference type="PROSITE" id="PS50067"/>
    </source>
</evidence>
<evidence type="ECO:0000256" key="8">
    <source>
        <dbReference type="SAM" id="Phobius"/>
    </source>
</evidence>
<comment type="caution">
    <text evidence="10">The sequence shown here is derived from an EMBL/GenBank/DDBJ whole genome shotgun (WGS) entry which is preliminary data.</text>
</comment>
<dbReference type="SUPFAM" id="SSF52540">
    <property type="entry name" value="P-loop containing nucleoside triphosphate hydrolases"/>
    <property type="match status" value="1"/>
</dbReference>
<dbReference type="GO" id="GO:0005875">
    <property type="term" value="C:microtubule associated complex"/>
    <property type="evidence" value="ECO:0007669"/>
    <property type="project" value="TreeGrafter"/>
</dbReference>
<evidence type="ECO:0000256" key="6">
    <source>
        <dbReference type="PROSITE-ProRule" id="PRU00283"/>
    </source>
</evidence>
<keyword evidence="3" id="KW-0547">Nucleotide-binding</keyword>
<dbReference type="EMBL" id="BLBS01000057">
    <property type="protein sequence ID" value="GET93613.1"/>
    <property type="molecule type" value="Genomic_DNA"/>
</dbReference>
<dbReference type="GO" id="GO:0005737">
    <property type="term" value="C:cytoplasm"/>
    <property type="evidence" value="ECO:0007669"/>
    <property type="project" value="UniProtKB-SubCell"/>
</dbReference>
<organism evidence="10 11">
    <name type="scientific">Leishmania tarentolae</name>
    <name type="common">Sauroleishmania tarentolae</name>
    <dbReference type="NCBI Taxonomy" id="5689"/>
    <lineage>
        <taxon>Eukaryota</taxon>
        <taxon>Discoba</taxon>
        <taxon>Euglenozoa</taxon>
        <taxon>Kinetoplastea</taxon>
        <taxon>Metakinetoplastina</taxon>
        <taxon>Trypanosomatida</taxon>
        <taxon>Trypanosomatidae</taxon>
        <taxon>Leishmaniinae</taxon>
        <taxon>Leishmania</taxon>
        <taxon>lizard Leishmania</taxon>
    </lineage>
</organism>
<keyword evidence="2" id="KW-0963">Cytoplasm</keyword>
<feature type="domain" description="Kinesin motor" evidence="9">
    <location>
        <begin position="106"/>
        <end position="324"/>
    </location>
</feature>
<keyword evidence="8" id="KW-1133">Transmembrane helix</keyword>
<dbReference type="PROSITE" id="PS50067">
    <property type="entry name" value="KINESIN_MOTOR_2"/>
    <property type="match status" value="1"/>
</dbReference>
<dbReference type="GO" id="GO:0005524">
    <property type="term" value="F:ATP binding"/>
    <property type="evidence" value="ECO:0007669"/>
    <property type="project" value="UniProtKB-KW"/>
</dbReference>
<keyword evidence="8" id="KW-0472">Membrane</keyword>
<dbReference type="SMART" id="SM00129">
    <property type="entry name" value="KISc"/>
    <property type="match status" value="1"/>
</dbReference>
<reference evidence="10" key="1">
    <citation type="submission" date="2019-11" db="EMBL/GenBank/DDBJ databases">
        <title>Leishmania tarentolae CDS.</title>
        <authorList>
            <person name="Goto Y."/>
            <person name="Yamagishi J."/>
        </authorList>
    </citation>
    <scope>NUCLEOTIDE SEQUENCE [LARGE SCALE GENOMIC DNA]</scope>
    <source>
        <strain evidence="10">Parrot Tar II</strain>
    </source>
</reference>
<protein>
    <recommendedName>
        <fullName evidence="9">Kinesin motor domain-containing protein</fullName>
    </recommendedName>
</protein>
<keyword evidence="11" id="KW-1185">Reference proteome</keyword>
<accession>A0A640KVE2</accession>
<keyword evidence="5 7" id="KW-0175">Coiled coil</keyword>
<proteinExistence type="inferred from homology"/>
<evidence type="ECO:0000256" key="3">
    <source>
        <dbReference type="ARBA" id="ARBA00022741"/>
    </source>
</evidence>
<evidence type="ECO:0000256" key="2">
    <source>
        <dbReference type="ARBA" id="ARBA00022490"/>
    </source>
</evidence>
<comment type="subcellular location">
    <subcellularLocation>
        <location evidence="1">Cytoplasm</location>
    </subcellularLocation>
</comment>
<evidence type="ECO:0000256" key="1">
    <source>
        <dbReference type="ARBA" id="ARBA00004496"/>
    </source>
</evidence>
<keyword evidence="8" id="KW-0812">Transmembrane</keyword>
<dbReference type="PANTHER" id="PTHR47969">
    <property type="entry name" value="CHROMOSOME-ASSOCIATED KINESIN KIF4A-RELATED"/>
    <property type="match status" value="1"/>
</dbReference>
<dbReference type="VEuPathDB" id="TriTrypDB:LtaPh_3652700"/>
<dbReference type="GO" id="GO:0003777">
    <property type="term" value="F:microtubule motor activity"/>
    <property type="evidence" value="ECO:0007669"/>
    <property type="project" value="InterPro"/>
</dbReference>
<dbReference type="Proteomes" id="UP000419144">
    <property type="component" value="Unassembled WGS sequence"/>
</dbReference>
<sequence>MRQGQYACLVTLPYLSPVSLPPLLLRDLHKVHVAIAFLSQRTPTSIYIYIYPRDNARSDCVAYPTALVGIHCFTLPAIFFFLLPTLLFASFRMYDGGMTMNFKSSTCRSFVRVRPFTSSEAKVCPEGNVIPRGVLKWDGDNTISVLDPQNDFEVRHNGIFPVSEVLWSFQEPGEETLKSSNKKRPDTQQDVYNRVVAPMIPAIVEGYSTAFCVAGASSSGRFYTLYGSGVEGAHRGILPRFAEDIISSFKTNAQTNSSLSVELEAVDISGETYVDLLATGRHGGANQNSTDSLKLISTSSGPRLVGVNSVDAEGAPELLKAIQKLHGIVEKRNCTHTVSFRFTETFEFEDPENIDQSVSKSRRVQVLFVLLRNMPSAFQRCIDVAVEHDSGENPLAKVPVRESAFTKLFPSLLQQGFHLNIISCVSPYYEHMREDMNTLQFSVKVKKLKGCPQLLHDESFAEMRRLADEVKGLRVEEKKTHDALSVVQNELNTREVELMKQEANYNKTMNEIAQSQNQLKLVTIGRNMEAERSNRARKQINTELNKKRGEIKEFQQMQNSLDAAAKKQMRDADDAKTRADAVETMLKKQKENTAIYENRLNEYKEEDRKTERIEAFNVATPDEQRRLLIDDSDEKKNADAEIQKIELERASARGLDKIEEQMRAIQADYDIAYKAAAPSHERAELEEEIAMYEKEIAEAEREIRRLQEAMSKKNAQCQCTLM</sequence>
<dbReference type="GO" id="GO:0051231">
    <property type="term" value="P:spindle elongation"/>
    <property type="evidence" value="ECO:0007669"/>
    <property type="project" value="TreeGrafter"/>
</dbReference>
<evidence type="ECO:0000313" key="10">
    <source>
        <dbReference type="EMBL" id="GET93613.1"/>
    </source>
</evidence>
<dbReference type="InterPro" id="IPR036961">
    <property type="entry name" value="Kinesin_motor_dom_sf"/>
</dbReference>
<feature type="transmembrane region" description="Helical" evidence="8">
    <location>
        <begin position="73"/>
        <end position="94"/>
    </location>
</feature>
<dbReference type="PANTHER" id="PTHR47969:SF15">
    <property type="entry name" value="CHROMOSOME-ASSOCIATED KINESIN KIF4A-RELATED"/>
    <property type="match status" value="1"/>
</dbReference>
<evidence type="ECO:0000256" key="5">
    <source>
        <dbReference type="ARBA" id="ARBA00023054"/>
    </source>
</evidence>
<dbReference type="Gene3D" id="3.40.850.10">
    <property type="entry name" value="Kinesin motor domain"/>
    <property type="match status" value="1"/>
</dbReference>
<dbReference type="InterPro" id="IPR027640">
    <property type="entry name" value="Kinesin-like_fam"/>
</dbReference>
<evidence type="ECO:0000256" key="7">
    <source>
        <dbReference type="SAM" id="Coils"/>
    </source>
</evidence>
<dbReference type="Pfam" id="PF00225">
    <property type="entry name" value="Kinesin"/>
    <property type="match status" value="1"/>
</dbReference>
<dbReference type="Gene3D" id="1.20.58.1980">
    <property type="match status" value="1"/>
</dbReference>
<feature type="coiled-coil region" evidence="7">
    <location>
        <begin position="498"/>
        <end position="716"/>
    </location>
</feature>
<comment type="caution">
    <text evidence="6">Lacks conserved residue(s) required for the propagation of feature annotation.</text>
</comment>
<keyword evidence="4" id="KW-0067">ATP-binding</keyword>
<name>A0A640KVE2_LEITA</name>
<dbReference type="InterPro" id="IPR027417">
    <property type="entry name" value="P-loop_NTPase"/>
</dbReference>